<keyword evidence="1" id="KW-0472">Membrane</keyword>
<feature type="transmembrane region" description="Helical" evidence="1">
    <location>
        <begin position="39"/>
        <end position="56"/>
    </location>
</feature>
<protein>
    <recommendedName>
        <fullName evidence="4">TM2 domain-containing protein</fullName>
    </recommendedName>
</protein>
<feature type="transmembrane region" description="Helical" evidence="1">
    <location>
        <begin position="15"/>
        <end position="32"/>
    </location>
</feature>
<proteinExistence type="predicted"/>
<organism evidence="2 3">
    <name type="scientific">Paenibacillus solisilvae</name>
    <dbReference type="NCBI Taxonomy" id="2486751"/>
    <lineage>
        <taxon>Bacteria</taxon>
        <taxon>Bacillati</taxon>
        <taxon>Bacillota</taxon>
        <taxon>Bacilli</taxon>
        <taxon>Bacillales</taxon>
        <taxon>Paenibacillaceae</taxon>
        <taxon>Paenibacillus</taxon>
    </lineage>
</organism>
<dbReference type="EMBL" id="JBHSOW010000016">
    <property type="protein sequence ID" value="MFC5648383.1"/>
    <property type="molecule type" value="Genomic_DNA"/>
</dbReference>
<dbReference type="RefSeq" id="WP_379186847.1">
    <property type="nucleotide sequence ID" value="NZ_JBHSOW010000016.1"/>
</dbReference>
<reference evidence="3" key="1">
    <citation type="journal article" date="2019" name="Int. J. Syst. Evol. Microbiol.">
        <title>The Global Catalogue of Microorganisms (GCM) 10K type strain sequencing project: providing services to taxonomists for standard genome sequencing and annotation.</title>
        <authorList>
            <consortium name="The Broad Institute Genomics Platform"/>
            <consortium name="The Broad Institute Genome Sequencing Center for Infectious Disease"/>
            <person name="Wu L."/>
            <person name="Ma J."/>
        </authorList>
    </citation>
    <scope>NUCLEOTIDE SEQUENCE [LARGE SCALE GENOMIC DNA]</scope>
    <source>
        <strain evidence="3">CGMCC 1.3240</strain>
    </source>
</reference>
<dbReference type="Proteomes" id="UP001596047">
    <property type="component" value="Unassembled WGS sequence"/>
</dbReference>
<keyword evidence="1" id="KW-0812">Transmembrane</keyword>
<sequence>MNPYPYSYKVRKSKALTVLLSMIFPGAGHLYLGLMPRGLAFMLTFILNIVMIVFAAQGNFPFHMALVTFVALLLPVTYLLNIFDGLQQANQNHASTQSFDGAEEMNPFMN</sequence>
<feature type="transmembrane region" description="Helical" evidence="1">
    <location>
        <begin position="62"/>
        <end position="83"/>
    </location>
</feature>
<accession>A0ABW0VSE0</accession>
<keyword evidence="1" id="KW-1133">Transmembrane helix</keyword>
<evidence type="ECO:0000256" key="1">
    <source>
        <dbReference type="SAM" id="Phobius"/>
    </source>
</evidence>
<name>A0ABW0VSE0_9BACL</name>
<keyword evidence="3" id="KW-1185">Reference proteome</keyword>
<evidence type="ECO:0008006" key="4">
    <source>
        <dbReference type="Google" id="ProtNLM"/>
    </source>
</evidence>
<evidence type="ECO:0000313" key="2">
    <source>
        <dbReference type="EMBL" id="MFC5648383.1"/>
    </source>
</evidence>
<gene>
    <name evidence="2" type="ORF">ACFPYJ_04455</name>
</gene>
<evidence type="ECO:0000313" key="3">
    <source>
        <dbReference type="Proteomes" id="UP001596047"/>
    </source>
</evidence>
<comment type="caution">
    <text evidence="2">The sequence shown here is derived from an EMBL/GenBank/DDBJ whole genome shotgun (WGS) entry which is preliminary data.</text>
</comment>